<accession>A0A9E2KWG7</accession>
<organism evidence="3 4">
    <name type="scientific">Candidatus Ureaplasma intestinipullorum</name>
    <dbReference type="NCBI Taxonomy" id="2838770"/>
    <lineage>
        <taxon>Bacteria</taxon>
        <taxon>Bacillati</taxon>
        <taxon>Mycoplasmatota</taxon>
        <taxon>Mycoplasmoidales</taxon>
        <taxon>Mycoplasmoidaceae</taxon>
        <taxon>Ureaplasma</taxon>
    </lineage>
</organism>
<proteinExistence type="predicted"/>
<dbReference type="Pfam" id="PF19258">
    <property type="entry name" value="KxYKxGKxW_sig"/>
    <property type="match status" value="1"/>
</dbReference>
<evidence type="ECO:0000256" key="1">
    <source>
        <dbReference type="ARBA" id="ARBA00022729"/>
    </source>
</evidence>
<feature type="non-terminal residue" evidence="3">
    <location>
        <position position="24"/>
    </location>
</feature>
<feature type="compositionally biased region" description="Basic and acidic residues" evidence="2">
    <location>
        <begin position="1"/>
        <end position="12"/>
    </location>
</feature>
<sequence length="24" mass="2889">MKRNNNSKEHVKLYKSKKKWVAAT</sequence>
<name>A0A9E2KWG7_9BACT</name>
<dbReference type="NCBIfam" id="TIGR03715">
    <property type="entry name" value="KxYKxGKxW"/>
    <property type="match status" value="1"/>
</dbReference>
<dbReference type="Proteomes" id="UP000824247">
    <property type="component" value="Unassembled WGS sequence"/>
</dbReference>
<dbReference type="EMBL" id="JAHLFM010000033">
    <property type="protein sequence ID" value="MBU3830948.1"/>
    <property type="molecule type" value="Genomic_DNA"/>
</dbReference>
<feature type="compositionally biased region" description="Basic residues" evidence="2">
    <location>
        <begin position="13"/>
        <end position="24"/>
    </location>
</feature>
<feature type="region of interest" description="Disordered" evidence="2">
    <location>
        <begin position="1"/>
        <end position="24"/>
    </location>
</feature>
<comment type="caution">
    <text evidence="3">The sequence shown here is derived from an EMBL/GenBank/DDBJ whole genome shotgun (WGS) entry which is preliminary data.</text>
</comment>
<reference evidence="3" key="1">
    <citation type="journal article" date="2021" name="PeerJ">
        <title>Extensive microbial diversity within the chicken gut microbiome revealed by metagenomics and culture.</title>
        <authorList>
            <person name="Gilroy R."/>
            <person name="Ravi A."/>
            <person name="Getino M."/>
            <person name="Pursley I."/>
            <person name="Horton D.L."/>
            <person name="Alikhan N.F."/>
            <person name="Baker D."/>
            <person name="Gharbi K."/>
            <person name="Hall N."/>
            <person name="Watson M."/>
            <person name="Adriaenssens E.M."/>
            <person name="Foster-Nyarko E."/>
            <person name="Jarju S."/>
            <person name="Secka A."/>
            <person name="Antonio M."/>
            <person name="Oren A."/>
            <person name="Chaudhuri R.R."/>
            <person name="La Ragione R."/>
            <person name="Hildebrand F."/>
            <person name="Pallen M.J."/>
        </authorList>
    </citation>
    <scope>NUCLEOTIDE SEQUENCE</scope>
    <source>
        <strain evidence="3">A5-1222</strain>
    </source>
</reference>
<gene>
    <name evidence="3" type="ORF">H9897_02225</name>
</gene>
<dbReference type="AlphaFoldDB" id="A0A9E2KWG7"/>
<evidence type="ECO:0000256" key="2">
    <source>
        <dbReference type="SAM" id="MobiDB-lite"/>
    </source>
</evidence>
<evidence type="ECO:0000313" key="3">
    <source>
        <dbReference type="EMBL" id="MBU3830948.1"/>
    </source>
</evidence>
<reference evidence="3" key="2">
    <citation type="submission" date="2021-04" db="EMBL/GenBank/DDBJ databases">
        <authorList>
            <person name="Gilroy R."/>
        </authorList>
    </citation>
    <scope>NUCLEOTIDE SEQUENCE</scope>
    <source>
        <strain evidence="3">A5-1222</strain>
    </source>
</reference>
<dbReference type="InterPro" id="IPR022263">
    <property type="entry name" value="KxYKxGKxW"/>
</dbReference>
<evidence type="ECO:0000313" key="4">
    <source>
        <dbReference type="Proteomes" id="UP000824247"/>
    </source>
</evidence>
<protein>
    <submittedName>
        <fullName evidence="3">KxYKxGKxW signal peptide domain-containing protein</fullName>
    </submittedName>
</protein>
<keyword evidence="1" id="KW-0732">Signal</keyword>